<protein>
    <submittedName>
        <fullName evidence="4">Intraflagellar transport protein 74 homolog</fullName>
    </submittedName>
</protein>
<feature type="coiled-coil region" evidence="1">
    <location>
        <begin position="120"/>
        <end position="147"/>
    </location>
</feature>
<dbReference type="GO" id="GO:0035735">
    <property type="term" value="P:intraciliary transport involved in cilium assembly"/>
    <property type="evidence" value="ECO:0007669"/>
    <property type="project" value="TreeGrafter"/>
</dbReference>
<dbReference type="WBParaSite" id="HNAJ_0001290801-mRNA-1">
    <property type="protein sequence ID" value="HNAJ_0001290801-mRNA-1"/>
    <property type="gene ID" value="HNAJ_0001290801"/>
</dbReference>
<dbReference type="PANTHER" id="PTHR31432">
    <property type="entry name" value="INTRAFLAGELLAR TRANSPORT PROTEIN 74 HOMOLOG"/>
    <property type="match status" value="1"/>
</dbReference>
<evidence type="ECO:0000313" key="3">
    <source>
        <dbReference type="Proteomes" id="UP000278807"/>
    </source>
</evidence>
<dbReference type="OrthoDB" id="444379at2759"/>
<reference evidence="2 3" key="2">
    <citation type="submission" date="2018-11" db="EMBL/GenBank/DDBJ databases">
        <authorList>
            <consortium name="Pathogen Informatics"/>
        </authorList>
    </citation>
    <scope>NUCLEOTIDE SEQUENCE [LARGE SCALE GENOMIC DNA]</scope>
</reference>
<evidence type="ECO:0000256" key="1">
    <source>
        <dbReference type="SAM" id="Coils"/>
    </source>
</evidence>
<reference evidence="4" key="1">
    <citation type="submission" date="2017-02" db="UniProtKB">
        <authorList>
            <consortium name="WormBaseParasite"/>
        </authorList>
    </citation>
    <scope>IDENTIFICATION</scope>
</reference>
<evidence type="ECO:0000313" key="2">
    <source>
        <dbReference type="EMBL" id="VDO14354.1"/>
    </source>
</evidence>
<dbReference type="STRING" id="102285.A0A0R3TYF9"/>
<dbReference type="InterPro" id="IPR029602">
    <property type="entry name" value="IFT74"/>
</dbReference>
<dbReference type="AlphaFoldDB" id="A0A0R3TYF9"/>
<keyword evidence="1" id="KW-0175">Coiled coil</keyword>
<sequence length="577" mass="65943">MRSSDSKRSPMSANILPIETATRLTTSLLRDKQLNQQRLRTPTSRGGSVLNTELAVESRPKTGILGIKSTNPKSSLQFRRRIEDRSYYIGLLRERITAITVELKTIMAEYSVAEEEARSFGHYEKMAENLAAELRDLQGELGDYNTLIDKATLGHDLSSIELDWEDLKAANDRAEVSLEHHFEKRKKAEDQLKSAQIELEQERRIAECIIEDMDDEQKAKYLKLRNQSDFFLQQLSTGHSKLTEMLERCNELELEISTSSIRQEALCIFRKLRDVEAKRDQLQAEEDNKEDPQIEKERLLAKIKEDNRETASMEREIRELNERIQVDELLLNQLCTQLSDQSANERDPTVMELNLRKAQINDFFSAKHQIVKALGRCSQYIANIEQAIGSKTVSEANMDAVEDQLNEPSKSENTAEALDTEKSMLLNYLKKIDQLEIKVTEELEALKTNVMTIESDLNKLNNIASNDETSEERKASLLKEIEKLKETRANLAVITSQLEAQNTSMEANLNSNETHIQLCTLEKRLTACETRKQALSKAIETKKFESDYSFTAMKAKSLLADYNQALKTELMVKPLAL</sequence>
<dbReference type="GO" id="GO:0048487">
    <property type="term" value="F:beta-tubulin binding"/>
    <property type="evidence" value="ECO:0007669"/>
    <property type="project" value="InterPro"/>
</dbReference>
<dbReference type="GO" id="GO:0005929">
    <property type="term" value="C:cilium"/>
    <property type="evidence" value="ECO:0007669"/>
    <property type="project" value="TreeGrafter"/>
</dbReference>
<feature type="coiled-coil region" evidence="1">
    <location>
        <begin position="171"/>
        <end position="205"/>
    </location>
</feature>
<accession>A0A0R3TYF9</accession>
<feature type="coiled-coil region" evidence="1">
    <location>
        <begin position="296"/>
        <end position="323"/>
    </location>
</feature>
<dbReference type="PANTHER" id="PTHR31432:SF0">
    <property type="entry name" value="INTRAFLAGELLAR TRANSPORT PROTEIN 74 HOMOLOG"/>
    <property type="match status" value="1"/>
</dbReference>
<name>A0A0R3TYF9_RODNA</name>
<keyword evidence="3" id="KW-1185">Reference proteome</keyword>
<dbReference type="EMBL" id="UZAE01014755">
    <property type="protein sequence ID" value="VDO14354.1"/>
    <property type="molecule type" value="Genomic_DNA"/>
</dbReference>
<dbReference type="GO" id="GO:0030992">
    <property type="term" value="C:intraciliary transport particle B"/>
    <property type="evidence" value="ECO:0007669"/>
    <property type="project" value="InterPro"/>
</dbReference>
<dbReference type="Proteomes" id="UP000278807">
    <property type="component" value="Unassembled WGS sequence"/>
</dbReference>
<proteinExistence type="predicted"/>
<feature type="coiled-coil region" evidence="1">
    <location>
        <begin position="418"/>
        <end position="501"/>
    </location>
</feature>
<gene>
    <name evidence="2" type="ORF">HNAJ_LOCUS12882</name>
</gene>
<organism evidence="4">
    <name type="scientific">Rodentolepis nana</name>
    <name type="common">Dwarf tapeworm</name>
    <name type="synonym">Hymenolepis nana</name>
    <dbReference type="NCBI Taxonomy" id="102285"/>
    <lineage>
        <taxon>Eukaryota</taxon>
        <taxon>Metazoa</taxon>
        <taxon>Spiralia</taxon>
        <taxon>Lophotrochozoa</taxon>
        <taxon>Platyhelminthes</taxon>
        <taxon>Cestoda</taxon>
        <taxon>Eucestoda</taxon>
        <taxon>Cyclophyllidea</taxon>
        <taxon>Hymenolepididae</taxon>
        <taxon>Rodentolepis</taxon>
    </lineage>
</organism>
<evidence type="ECO:0000313" key="4">
    <source>
        <dbReference type="WBParaSite" id="HNAJ_0001290801-mRNA-1"/>
    </source>
</evidence>